<accession>A0A167HJG0</accession>
<protein>
    <submittedName>
        <fullName evidence="2">Uncharacterized protein</fullName>
    </submittedName>
</protein>
<dbReference type="AlphaFoldDB" id="A0A167HJG0"/>
<organism evidence="2 3">
    <name type="scientific">Calocera viscosa (strain TUFC12733)</name>
    <dbReference type="NCBI Taxonomy" id="1330018"/>
    <lineage>
        <taxon>Eukaryota</taxon>
        <taxon>Fungi</taxon>
        <taxon>Dikarya</taxon>
        <taxon>Basidiomycota</taxon>
        <taxon>Agaricomycotina</taxon>
        <taxon>Dacrymycetes</taxon>
        <taxon>Dacrymycetales</taxon>
        <taxon>Dacrymycetaceae</taxon>
        <taxon>Calocera</taxon>
    </lineage>
</organism>
<dbReference type="EMBL" id="KV417319">
    <property type="protein sequence ID" value="KZO91700.1"/>
    <property type="molecule type" value="Genomic_DNA"/>
</dbReference>
<evidence type="ECO:0000313" key="2">
    <source>
        <dbReference type="EMBL" id="KZO91700.1"/>
    </source>
</evidence>
<keyword evidence="1" id="KW-0732">Signal</keyword>
<gene>
    <name evidence="2" type="ORF">CALVIDRAFT_541600</name>
</gene>
<proteinExistence type="predicted"/>
<evidence type="ECO:0000256" key="1">
    <source>
        <dbReference type="SAM" id="SignalP"/>
    </source>
</evidence>
<sequence>MALARLAAALLIIISCISTVLAATQTSPNHIRQASRENVVKRQLQPDKTRSGKRQEVSPSVCYFANGFKLKFSANDVTYYLQAQAAYVGFTDYLYPVTEASSGSLFTLTSAGVFSETDNGFIGVQIDASFVMAGPYFPSSDDLSCTLAPSVGYCPLECYNSYFGVSAGVWYTCDLPANPIGLDSVDSSAPFNPGCQPVLVYAVSP</sequence>
<dbReference type="Proteomes" id="UP000076738">
    <property type="component" value="Unassembled WGS sequence"/>
</dbReference>
<dbReference type="PROSITE" id="PS51257">
    <property type="entry name" value="PROKAR_LIPOPROTEIN"/>
    <property type="match status" value="1"/>
</dbReference>
<feature type="chain" id="PRO_5007887655" evidence="1">
    <location>
        <begin position="23"/>
        <end position="205"/>
    </location>
</feature>
<reference evidence="2 3" key="1">
    <citation type="journal article" date="2016" name="Mol. Biol. Evol.">
        <title>Comparative Genomics of Early-Diverging Mushroom-Forming Fungi Provides Insights into the Origins of Lignocellulose Decay Capabilities.</title>
        <authorList>
            <person name="Nagy L.G."/>
            <person name="Riley R."/>
            <person name="Tritt A."/>
            <person name="Adam C."/>
            <person name="Daum C."/>
            <person name="Floudas D."/>
            <person name="Sun H."/>
            <person name="Yadav J.S."/>
            <person name="Pangilinan J."/>
            <person name="Larsson K.H."/>
            <person name="Matsuura K."/>
            <person name="Barry K."/>
            <person name="Labutti K."/>
            <person name="Kuo R."/>
            <person name="Ohm R.A."/>
            <person name="Bhattacharya S.S."/>
            <person name="Shirouzu T."/>
            <person name="Yoshinaga Y."/>
            <person name="Martin F.M."/>
            <person name="Grigoriev I.V."/>
            <person name="Hibbett D.S."/>
        </authorList>
    </citation>
    <scope>NUCLEOTIDE SEQUENCE [LARGE SCALE GENOMIC DNA]</scope>
    <source>
        <strain evidence="2 3">TUFC12733</strain>
    </source>
</reference>
<keyword evidence="3" id="KW-1185">Reference proteome</keyword>
<feature type="signal peptide" evidence="1">
    <location>
        <begin position="1"/>
        <end position="22"/>
    </location>
</feature>
<name>A0A167HJG0_CALVF</name>
<evidence type="ECO:0000313" key="3">
    <source>
        <dbReference type="Proteomes" id="UP000076738"/>
    </source>
</evidence>